<dbReference type="GO" id="GO:0004674">
    <property type="term" value="F:protein serine/threonine kinase activity"/>
    <property type="evidence" value="ECO:0007669"/>
    <property type="project" value="UniProtKB-KW"/>
</dbReference>
<dbReference type="OrthoDB" id="117402at2"/>
<gene>
    <name evidence="3" type="ORF">AFA91_32600</name>
</gene>
<accession>A0A0K0XEN3</accession>
<dbReference type="InterPro" id="IPR036249">
    <property type="entry name" value="Thioredoxin-like_sf"/>
</dbReference>
<proteinExistence type="predicted"/>
<keyword evidence="3" id="KW-0418">Kinase</keyword>
<organism evidence="3 4">
    <name type="scientific">Mycolicibacterium goodii</name>
    <name type="common">Mycobacterium goodii</name>
    <dbReference type="NCBI Taxonomy" id="134601"/>
    <lineage>
        <taxon>Bacteria</taxon>
        <taxon>Bacillati</taxon>
        <taxon>Actinomycetota</taxon>
        <taxon>Actinomycetes</taxon>
        <taxon>Mycobacteriales</taxon>
        <taxon>Mycobacteriaceae</taxon>
        <taxon>Mycolicibacterium</taxon>
    </lineage>
</organism>
<evidence type="ECO:0000313" key="3">
    <source>
        <dbReference type="EMBL" id="AKS35874.1"/>
    </source>
</evidence>
<feature type="chain" id="PRO_5005454062" evidence="1">
    <location>
        <begin position="26"/>
        <end position="212"/>
    </location>
</feature>
<keyword evidence="1" id="KW-0732">Signal</keyword>
<dbReference type="PATRIC" id="fig|134601.6.peg.6748"/>
<name>A0A0K0XEN3_MYCGD</name>
<dbReference type="AlphaFoldDB" id="A0A0K0XEN3"/>
<evidence type="ECO:0000313" key="4">
    <source>
        <dbReference type="Proteomes" id="UP000062255"/>
    </source>
</evidence>
<keyword evidence="3" id="KW-0808">Transferase</keyword>
<dbReference type="SUPFAM" id="SSF52833">
    <property type="entry name" value="Thioredoxin-like"/>
    <property type="match status" value="1"/>
</dbReference>
<evidence type="ECO:0000256" key="1">
    <source>
        <dbReference type="SAM" id="SignalP"/>
    </source>
</evidence>
<feature type="signal peptide" evidence="1">
    <location>
        <begin position="1"/>
        <end position="25"/>
    </location>
</feature>
<dbReference type="Pfam" id="PF13462">
    <property type="entry name" value="Thioredoxin_4"/>
    <property type="match status" value="1"/>
</dbReference>
<dbReference type="KEGG" id="mgo:AFA91_32600"/>
<feature type="domain" description="Thioredoxin-like fold" evidence="2">
    <location>
        <begin position="34"/>
        <end position="205"/>
    </location>
</feature>
<dbReference type="Proteomes" id="UP000062255">
    <property type="component" value="Chromosome"/>
</dbReference>
<dbReference type="STRING" id="134601.AFA91_32600"/>
<dbReference type="EMBL" id="CP012150">
    <property type="protein sequence ID" value="AKS35874.1"/>
    <property type="molecule type" value="Genomic_DNA"/>
</dbReference>
<evidence type="ECO:0000259" key="2">
    <source>
        <dbReference type="Pfam" id="PF13462"/>
    </source>
</evidence>
<keyword evidence="3" id="KW-0723">Serine/threonine-protein kinase</keyword>
<reference evidence="3 4" key="1">
    <citation type="submission" date="2015-07" db="EMBL/GenBank/DDBJ databases">
        <title>Complete genome sequence of Mycobacterium goodii X7B, a facultative thermophilic biodesulfurizing bacterium.</title>
        <authorList>
            <person name="Yu B."/>
            <person name="Li F."/>
            <person name="Xu P."/>
        </authorList>
    </citation>
    <scope>NUCLEOTIDE SEQUENCE [LARGE SCALE GENOMIC DNA]</scope>
    <source>
        <strain evidence="3 4">X7B</strain>
    </source>
</reference>
<dbReference type="InterPro" id="IPR012336">
    <property type="entry name" value="Thioredoxin-like_fold"/>
</dbReference>
<protein>
    <submittedName>
        <fullName evidence="3">Serine/threonine protein kinase</fullName>
    </submittedName>
</protein>
<sequence length="212" mass="22411">MRALAVIVGTVMALLTCGPAGVAQAAPAATAGDVISIGHPGAPGQIDLYVDPLCPFSGKMIREQGAEIGRRIENGSLHVNLRFVNFLEGLSASGTYDSRAIYAAFAVAGYSRSSEVTWRFVEQIFSAEQQPKERGPSDLTNDQLAGLADRAGAPRLAQDLIRLGLFVGYDPIAIANGNRAALRQFPDRGVPTVVLGGQPFDGNSNWLSRVSD</sequence>
<dbReference type="Gene3D" id="3.40.30.10">
    <property type="entry name" value="Glutaredoxin"/>
    <property type="match status" value="1"/>
</dbReference>